<dbReference type="Pfam" id="PF24406">
    <property type="entry name" value="nSTAND_NTPase4"/>
    <property type="match status" value="1"/>
</dbReference>
<dbReference type="Proteomes" id="UP000183812">
    <property type="component" value="Unassembled WGS sequence"/>
</dbReference>
<protein>
    <recommendedName>
        <fullName evidence="2">STAND NTPase 4 small alpha/beta domain-containing protein</fullName>
    </recommendedName>
</protein>
<accession>A0A1G7R2I4</accession>
<feature type="region of interest" description="Disordered" evidence="1">
    <location>
        <begin position="586"/>
        <end position="614"/>
    </location>
</feature>
<organism evidence="3 4">
    <name type="scientific">Rhodobacter capsulatus</name>
    <name type="common">Rhodopseudomonas capsulata</name>
    <dbReference type="NCBI Taxonomy" id="1061"/>
    <lineage>
        <taxon>Bacteria</taxon>
        <taxon>Pseudomonadati</taxon>
        <taxon>Pseudomonadota</taxon>
        <taxon>Alphaproteobacteria</taxon>
        <taxon>Rhodobacterales</taxon>
        <taxon>Rhodobacter group</taxon>
        <taxon>Rhodobacter</taxon>
    </lineage>
</organism>
<reference evidence="3 4" key="1">
    <citation type="submission" date="2016-10" db="EMBL/GenBank/DDBJ databases">
        <authorList>
            <person name="de Groot N.N."/>
        </authorList>
    </citation>
    <scope>NUCLEOTIDE SEQUENCE [LARGE SCALE GENOMIC DNA]</scope>
    <source>
        <strain evidence="4">DSM 938 / 37b4</strain>
    </source>
</reference>
<evidence type="ECO:0000313" key="3">
    <source>
        <dbReference type="EMBL" id="SDG04914.1"/>
    </source>
</evidence>
<sequence length="865" mass="98917">MAIPEFAVLELCDRLTQGFCIAVTHHPLQSMTEHSAKLLRRMIQSKSNIHLFGHMHDPSIENIQAMDGNVYSSQAGAIFTHRREYYIGYSIISCSKKTNSVETVLRRYYSDRSVFDADIGRVHGGIFYPTPESRKFWTDQVAPFDEDNLKLHISEVGPVEIFLNRESAESEREVLSHFVAPPIIRQFTPNEAGEGGHDKKNPAVSVDDIVFGRGNEIVIAAPEYGRTILLRHLQAVMHVNQRERPNLPIFVDFSDFKNNFHSIMRLIRSSAISLPDGIDVEGLMALGYCTILVDDVDFSSPLKVKAFREVLAKFPKCRYILSAPKKDVFTSENISMPEMPLHFGALEVCALGRKQMRKLVKKLNPEANQDVLLEKLHSEFTQMNLPFTAANGTILMEIYESFPDFKAINRSVVIEQFVDASLRKASEDQMRRETFDFNNKTSLLAKVASWMSFEDNYKPGYEDLRSYIKSYLDELGLIASVDDLLTEFLAARILVRRSEGRITFRYRSVLEYFIALHMVMDSRYREWIMDERRYLQYVNEIQFYAGKMRGDADLIERISERFVDTLDEAYRELPKFDIEKISQLSLPSGSDETSIESISEQLQATPLTDDEKDQELEADLPRDVEDRQEVFRPQIADLGSKLLVSLFLYSGVLKNLEAIRDIDKRRHLSLIMRGWSFFLGISLVIVPELARKRKYKINGVTYIVNAPRAMSDNDLSKLIALSLPTGISSFVKSSLGTEKLERQLTEPTLGDKADPLILEFFRVALISDLRLHETASAIGDFIAACQNSDYLKQSMIWKVKETRRLNGFDEQQFSRIAPIISGAIADIKGGSKNKRVKEKSDQIQKFNKQSILMKMRRIQDDRSDS</sequence>
<dbReference type="SUPFAM" id="SSF56300">
    <property type="entry name" value="Metallo-dependent phosphatases"/>
    <property type="match status" value="1"/>
</dbReference>
<evidence type="ECO:0000256" key="1">
    <source>
        <dbReference type="SAM" id="MobiDB-lite"/>
    </source>
</evidence>
<dbReference type="EMBL" id="FNAY01000027">
    <property type="protein sequence ID" value="SDG04914.1"/>
    <property type="molecule type" value="Genomic_DNA"/>
</dbReference>
<dbReference type="InterPro" id="IPR029052">
    <property type="entry name" value="Metallo-depent_PP-like"/>
</dbReference>
<feature type="compositionally biased region" description="Polar residues" evidence="1">
    <location>
        <begin position="586"/>
        <end position="606"/>
    </location>
</feature>
<dbReference type="InterPro" id="IPR057123">
    <property type="entry name" value="STAND_NTPase4_dom"/>
</dbReference>
<evidence type="ECO:0000313" key="4">
    <source>
        <dbReference type="Proteomes" id="UP000183812"/>
    </source>
</evidence>
<evidence type="ECO:0000259" key="2">
    <source>
        <dbReference type="Pfam" id="PF24406"/>
    </source>
</evidence>
<gene>
    <name evidence="3" type="ORF">SAMN04244550_03322</name>
</gene>
<feature type="domain" description="STAND NTPase 4 small alpha/beta" evidence="2">
    <location>
        <begin position="461"/>
        <end position="514"/>
    </location>
</feature>
<dbReference type="AlphaFoldDB" id="A0A1G7R2I4"/>
<proteinExistence type="predicted"/>
<name>A0A1G7R2I4_RHOCA</name>